<dbReference type="RefSeq" id="WP_191775525.1">
    <property type="nucleotide sequence ID" value="NZ_JACYFU010000003.1"/>
</dbReference>
<organism evidence="2 3">
    <name type="scientific">Devosia oryzisoli</name>
    <dbReference type="NCBI Taxonomy" id="2774138"/>
    <lineage>
        <taxon>Bacteria</taxon>
        <taxon>Pseudomonadati</taxon>
        <taxon>Pseudomonadota</taxon>
        <taxon>Alphaproteobacteria</taxon>
        <taxon>Hyphomicrobiales</taxon>
        <taxon>Devosiaceae</taxon>
        <taxon>Devosia</taxon>
    </lineage>
</organism>
<feature type="transmembrane region" description="Helical" evidence="1">
    <location>
        <begin position="81"/>
        <end position="107"/>
    </location>
</feature>
<protein>
    <submittedName>
        <fullName evidence="2">Uncharacterized protein</fullName>
    </submittedName>
</protein>
<evidence type="ECO:0000313" key="2">
    <source>
        <dbReference type="EMBL" id="MBD8066097.1"/>
    </source>
</evidence>
<name>A0A927FV59_9HYPH</name>
<keyword evidence="1" id="KW-1133">Transmembrane helix</keyword>
<evidence type="ECO:0000256" key="1">
    <source>
        <dbReference type="SAM" id="Phobius"/>
    </source>
</evidence>
<comment type="caution">
    <text evidence="2">The sequence shown here is derived from an EMBL/GenBank/DDBJ whole genome shotgun (WGS) entry which is preliminary data.</text>
</comment>
<feature type="transmembrane region" description="Helical" evidence="1">
    <location>
        <begin position="40"/>
        <end position="60"/>
    </location>
</feature>
<gene>
    <name evidence="2" type="ORF">IC608_11500</name>
</gene>
<proteinExistence type="predicted"/>
<dbReference type="EMBL" id="JACYFU010000003">
    <property type="protein sequence ID" value="MBD8066097.1"/>
    <property type="molecule type" value="Genomic_DNA"/>
</dbReference>
<keyword evidence="1" id="KW-0812">Transmembrane</keyword>
<accession>A0A927FV59</accession>
<evidence type="ECO:0000313" key="3">
    <source>
        <dbReference type="Proteomes" id="UP000654108"/>
    </source>
</evidence>
<keyword evidence="3" id="KW-1185">Reference proteome</keyword>
<keyword evidence="1" id="KW-0472">Membrane</keyword>
<sequence>MIGTLIFILTGPILWAADLTIIYGAQSSLCAFGALPPQIVGWLVLAPCVILMGLVLLALAKPSPVFRGLTGASPPPEQWPFLLSITRLLGGISVLAMVYFSIAALLLPACGQLR</sequence>
<dbReference type="AlphaFoldDB" id="A0A927FV59"/>
<dbReference type="Proteomes" id="UP000654108">
    <property type="component" value="Unassembled WGS sequence"/>
</dbReference>
<reference evidence="2" key="1">
    <citation type="submission" date="2020-09" db="EMBL/GenBank/DDBJ databases">
        <title>Genome seq and assembly of Devosia sp.</title>
        <authorList>
            <person name="Chhetri G."/>
        </authorList>
    </citation>
    <scope>NUCLEOTIDE SEQUENCE</scope>
    <source>
        <strain evidence="2">PTR5</strain>
    </source>
</reference>